<dbReference type="SUPFAM" id="SSF53335">
    <property type="entry name" value="S-adenosyl-L-methionine-dependent methyltransferases"/>
    <property type="match status" value="1"/>
</dbReference>
<sequence>MLSLTLRMQRTVIMRNLSAIELYLELLKKTILFEIWLEHEPGATKENRLQGLDWPLIAHSMIGRIRMNNLHMLMNDVINNNVKGDFIETGVWRGGACIFMAGFLKAHNVRNRKVLVADSFEGLPKPDPQYPIDATSKFHEQDFLRVSLPEVQGNFKKYDLLDDNVVFLKGWFKDTLPTAPTDKIAIARLDGDMYSSTMDALTNLYPKVSVGGYVIIDDYSIGYCAAAVHDFRAIHNITDPLVVIDITGVYWKKTK</sequence>
<name>A0ABQ6G5Y3_9BACL</name>
<evidence type="ECO:0000313" key="2">
    <source>
        <dbReference type="Proteomes" id="UP001157114"/>
    </source>
</evidence>
<dbReference type="InterPro" id="IPR008884">
    <property type="entry name" value="TylF_MeTrfase"/>
</dbReference>
<comment type="caution">
    <text evidence="1">The sequence shown here is derived from an EMBL/GenBank/DDBJ whole genome shotgun (WGS) entry which is preliminary data.</text>
</comment>
<evidence type="ECO:0000313" key="1">
    <source>
        <dbReference type="EMBL" id="GLX65720.1"/>
    </source>
</evidence>
<accession>A0ABQ6G5Y3</accession>
<dbReference type="Pfam" id="PF05711">
    <property type="entry name" value="TylF"/>
    <property type="match status" value="1"/>
</dbReference>
<dbReference type="PANTHER" id="PTHR40036">
    <property type="entry name" value="MACROCIN O-METHYLTRANSFERASE"/>
    <property type="match status" value="1"/>
</dbReference>
<protein>
    <submittedName>
        <fullName evidence="1">Macrocin O-methyltransferase</fullName>
    </submittedName>
</protein>
<dbReference type="Proteomes" id="UP001157114">
    <property type="component" value="Unassembled WGS sequence"/>
</dbReference>
<dbReference type="PANTHER" id="PTHR40036:SF1">
    <property type="entry name" value="MACROCIN O-METHYLTRANSFERASE"/>
    <property type="match status" value="1"/>
</dbReference>
<dbReference type="Gene3D" id="3.40.50.150">
    <property type="entry name" value="Vaccinia Virus protein VP39"/>
    <property type="match status" value="1"/>
</dbReference>
<reference evidence="1 2" key="1">
    <citation type="submission" date="2023-03" db="EMBL/GenBank/DDBJ databases">
        <title>Draft genome sequence of the bacteria which degrade cell wall of Tricholomamatutake.</title>
        <authorList>
            <person name="Konishi Y."/>
            <person name="Fukuta Y."/>
            <person name="Shirasaka N."/>
        </authorList>
    </citation>
    <scope>NUCLEOTIDE SEQUENCE [LARGE SCALE GENOMIC DNA]</scope>
    <source>
        <strain evidence="2">mu1</strain>
    </source>
</reference>
<organism evidence="1 2">
    <name type="scientific">Paenibacillus glycanilyticus</name>
    <dbReference type="NCBI Taxonomy" id="126569"/>
    <lineage>
        <taxon>Bacteria</taxon>
        <taxon>Bacillati</taxon>
        <taxon>Bacillota</taxon>
        <taxon>Bacilli</taxon>
        <taxon>Bacillales</taxon>
        <taxon>Paenibacillaceae</taxon>
        <taxon>Paenibacillus</taxon>
    </lineage>
</organism>
<keyword evidence="2" id="KW-1185">Reference proteome</keyword>
<dbReference type="EMBL" id="BSSQ01000001">
    <property type="protein sequence ID" value="GLX65720.1"/>
    <property type="molecule type" value="Genomic_DNA"/>
</dbReference>
<dbReference type="InterPro" id="IPR029063">
    <property type="entry name" value="SAM-dependent_MTases_sf"/>
</dbReference>
<proteinExistence type="predicted"/>
<gene>
    <name evidence="1" type="ORF">MU1_00640</name>
</gene>